<evidence type="ECO:0000256" key="3">
    <source>
        <dbReference type="ARBA" id="ARBA00023315"/>
    </source>
</evidence>
<name>A0A7J6WID8_THATH</name>
<reference evidence="5 6" key="1">
    <citation type="submission" date="2020-06" db="EMBL/GenBank/DDBJ databases">
        <title>Transcriptomic and genomic resources for Thalictrum thalictroides and T. hernandezii: Facilitating candidate gene discovery in an emerging model plant lineage.</title>
        <authorList>
            <person name="Arias T."/>
            <person name="Riano-Pachon D.M."/>
            <person name="Di Stilio V.S."/>
        </authorList>
    </citation>
    <scope>NUCLEOTIDE SEQUENCE [LARGE SCALE GENOMIC DNA]</scope>
    <source>
        <strain evidence="6">cv. WT478/WT964</strain>
        <tissue evidence="5">Leaves</tissue>
    </source>
</reference>
<feature type="domain" description="2-oxoacid dehydrogenase acyltransferase catalytic" evidence="4">
    <location>
        <begin position="3"/>
        <end position="66"/>
    </location>
</feature>
<dbReference type="SUPFAM" id="SSF52777">
    <property type="entry name" value="CoA-dependent acyltransferases"/>
    <property type="match status" value="1"/>
</dbReference>
<evidence type="ECO:0000313" key="6">
    <source>
        <dbReference type="Proteomes" id="UP000554482"/>
    </source>
</evidence>
<dbReference type="InterPro" id="IPR001078">
    <property type="entry name" value="2-oxoacid_DH_actylTfrase"/>
</dbReference>
<dbReference type="EMBL" id="JABWDY010015576">
    <property type="protein sequence ID" value="KAF5196733.1"/>
    <property type="molecule type" value="Genomic_DNA"/>
</dbReference>
<proteinExistence type="predicted"/>
<accession>A0A7J6WID8</accession>
<dbReference type="PANTHER" id="PTHR43178:SF5">
    <property type="entry name" value="LIPOAMIDE ACYLTRANSFERASE COMPONENT OF BRANCHED-CHAIN ALPHA-KETO ACID DEHYDROGENASE COMPLEX, MITOCHONDRIAL"/>
    <property type="match status" value="1"/>
</dbReference>
<comment type="cofactor">
    <cofactor evidence="1">
        <name>(R)-lipoate</name>
        <dbReference type="ChEBI" id="CHEBI:83088"/>
    </cofactor>
</comment>
<dbReference type="InterPro" id="IPR050743">
    <property type="entry name" value="2-oxoacid_DH_E2_comp"/>
</dbReference>
<evidence type="ECO:0000256" key="1">
    <source>
        <dbReference type="ARBA" id="ARBA00001938"/>
    </source>
</evidence>
<evidence type="ECO:0000259" key="4">
    <source>
        <dbReference type="Pfam" id="PF00198"/>
    </source>
</evidence>
<dbReference type="PANTHER" id="PTHR43178">
    <property type="entry name" value="DIHYDROLIPOAMIDE ACETYLTRANSFERASE COMPONENT OF PYRUVATE DEHYDROGENASE COMPLEX"/>
    <property type="match status" value="1"/>
</dbReference>
<dbReference type="AlphaFoldDB" id="A0A7J6WID8"/>
<dbReference type="Proteomes" id="UP000554482">
    <property type="component" value="Unassembled WGS sequence"/>
</dbReference>
<evidence type="ECO:0000256" key="2">
    <source>
        <dbReference type="ARBA" id="ARBA00022679"/>
    </source>
</evidence>
<keyword evidence="3" id="KW-0012">Acyltransferase</keyword>
<keyword evidence="2 5" id="KW-0808">Transferase</keyword>
<dbReference type="OrthoDB" id="537444at2759"/>
<keyword evidence="6" id="KW-1185">Reference proteome</keyword>
<organism evidence="5 6">
    <name type="scientific">Thalictrum thalictroides</name>
    <name type="common">Rue-anemone</name>
    <name type="synonym">Anemone thalictroides</name>
    <dbReference type="NCBI Taxonomy" id="46969"/>
    <lineage>
        <taxon>Eukaryota</taxon>
        <taxon>Viridiplantae</taxon>
        <taxon>Streptophyta</taxon>
        <taxon>Embryophyta</taxon>
        <taxon>Tracheophyta</taxon>
        <taxon>Spermatophyta</taxon>
        <taxon>Magnoliopsida</taxon>
        <taxon>Ranunculales</taxon>
        <taxon>Ranunculaceae</taxon>
        <taxon>Thalictroideae</taxon>
        <taxon>Thalictrum</taxon>
    </lineage>
</organism>
<dbReference type="Gene3D" id="3.30.559.10">
    <property type="entry name" value="Chloramphenicol acetyltransferase-like domain"/>
    <property type="match status" value="1"/>
</dbReference>
<dbReference type="Pfam" id="PF00198">
    <property type="entry name" value="2-oxoacid_dh"/>
    <property type="match status" value="1"/>
</dbReference>
<sequence length="111" mass="12317">MNNLRKQLNSLQEASGGKTISVNDLVIKAAALALRKVPQCNSSFKNVNINVAVQTDNGLYVPVIRTRRDYLCHVKRVVPKTGANQFDFTSFMTVTLSCDHRVIDADGHVCR</sequence>
<dbReference type="GO" id="GO:0031405">
    <property type="term" value="F:lipoic acid binding"/>
    <property type="evidence" value="ECO:0007669"/>
    <property type="project" value="TreeGrafter"/>
</dbReference>
<dbReference type="GO" id="GO:0016407">
    <property type="term" value="F:acetyltransferase activity"/>
    <property type="evidence" value="ECO:0007669"/>
    <property type="project" value="TreeGrafter"/>
</dbReference>
<gene>
    <name evidence="5" type="ORF">FRX31_013681</name>
</gene>
<comment type="caution">
    <text evidence="5">The sequence shown here is derived from an EMBL/GenBank/DDBJ whole genome shotgun (WGS) entry which is preliminary data.</text>
</comment>
<protein>
    <submittedName>
        <fullName evidence="5">Acetyltransferase component of pyruvate dehydrogenase complex</fullName>
    </submittedName>
</protein>
<keyword evidence="5" id="KW-0670">Pyruvate</keyword>
<evidence type="ECO:0000313" key="5">
    <source>
        <dbReference type="EMBL" id="KAF5196733.1"/>
    </source>
</evidence>
<dbReference type="GO" id="GO:0005739">
    <property type="term" value="C:mitochondrion"/>
    <property type="evidence" value="ECO:0007669"/>
    <property type="project" value="TreeGrafter"/>
</dbReference>
<dbReference type="InterPro" id="IPR023213">
    <property type="entry name" value="CAT-like_dom_sf"/>
</dbReference>